<keyword evidence="4 8" id="KW-0812">Transmembrane</keyword>
<evidence type="ECO:0000259" key="11">
    <source>
        <dbReference type="Pfam" id="PF21088"/>
    </source>
</evidence>
<dbReference type="Pfam" id="PF00924">
    <property type="entry name" value="MS_channel_2nd"/>
    <property type="match status" value="1"/>
</dbReference>
<feature type="region of interest" description="Disordered" evidence="7">
    <location>
        <begin position="335"/>
        <end position="355"/>
    </location>
</feature>
<sequence length="355" mass="39170">MTRPADIMSFTFASACLVCGVVLGILLRALFGRLAQRAASTTSQWDDLWWNMLRQIALPATAITGAWWATNILRLEEPVRGFVERVLLAAIVLTVSFTIAQFAANMVRSVALSRSGVARSASIFVLLTRGTIVGVGVMVLLQSIGISVAPLLTALGVGGLAVALALQETLRNLFAGIQILASKKVQPGDFVRLDTGEEGYVDDINWRNTTVRQLSGNIVIVPNAHLADTVMTNYHQPVEETSVTVKVGVSYDSDLDEVERITLEVARDVQRTVPGAVPDFEPLIRFNTFGELRIDFSVILRASEPSAQYLIVHEFIKRLHRRYREENIEIPYKPYESLPPAEEAKQERPELTAAR</sequence>
<organism evidence="12 13">
    <name type="scientific">Thermopolyspora flexuosa</name>
    <dbReference type="NCBI Taxonomy" id="103836"/>
    <lineage>
        <taxon>Bacteria</taxon>
        <taxon>Bacillati</taxon>
        <taxon>Actinomycetota</taxon>
        <taxon>Actinomycetes</taxon>
        <taxon>Streptosporangiales</taxon>
        <taxon>Streptosporangiaceae</taxon>
        <taxon>Thermopolyspora</taxon>
    </lineage>
</organism>
<feature type="domain" description="Mechanosensitive ion channel MscS" evidence="9">
    <location>
        <begin position="169"/>
        <end position="235"/>
    </location>
</feature>
<dbReference type="Pfam" id="PF21082">
    <property type="entry name" value="MS_channel_3rd"/>
    <property type="match status" value="1"/>
</dbReference>
<evidence type="ECO:0000259" key="9">
    <source>
        <dbReference type="Pfam" id="PF00924"/>
    </source>
</evidence>
<reference evidence="12 13" key="1">
    <citation type="submission" date="2019-06" db="EMBL/GenBank/DDBJ databases">
        <title>Sequencing the genomes of 1000 actinobacteria strains.</title>
        <authorList>
            <person name="Klenk H.-P."/>
        </authorList>
    </citation>
    <scope>NUCLEOTIDE SEQUENCE [LARGE SCALE GENOMIC DNA]</scope>
    <source>
        <strain evidence="12 13">DSM 43186</strain>
    </source>
</reference>
<dbReference type="GO" id="GO:0005886">
    <property type="term" value="C:plasma membrane"/>
    <property type="evidence" value="ECO:0007669"/>
    <property type="project" value="UniProtKB-SubCell"/>
</dbReference>
<dbReference type="PANTHER" id="PTHR30566:SF25">
    <property type="entry name" value="INNER MEMBRANE PROTEIN"/>
    <property type="match status" value="1"/>
</dbReference>
<dbReference type="EMBL" id="VFPQ01000001">
    <property type="protein sequence ID" value="TQM76359.1"/>
    <property type="molecule type" value="Genomic_DNA"/>
</dbReference>
<dbReference type="AlphaFoldDB" id="A0A543J0L3"/>
<dbReference type="Proteomes" id="UP000319213">
    <property type="component" value="Unassembled WGS sequence"/>
</dbReference>
<keyword evidence="5 8" id="KW-1133">Transmembrane helix</keyword>
<evidence type="ECO:0000256" key="1">
    <source>
        <dbReference type="ARBA" id="ARBA00004651"/>
    </source>
</evidence>
<feature type="compositionally biased region" description="Basic and acidic residues" evidence="7">
    <location>
        <begin position="342"/>
        <end position="355"/>
    </location>
</feature>
<evidence type="ECO:0000256" key="8">
    <source>
        <dbReference type="SAM" id="Phobius"/>
    </source>
</evidence>
<gene>
    <name evidence="12" type="ORF">FHX40_3093</name>
</gene>
<comment type="subcellular location">
    <subcellularLocation>
        <location evidence="1">Cell membrane</location>
        <topology evidence="1">Multi-pass membrane protein</topology>
    </subcellularLocation>
</comment>
<feature type="domain" description="Mechanosensitive ion channel MscS C-terminal" evidence="10">
    <location>
        <begin position="243"/>
        <end position="330"/>
    </location>
</feature>
<feature type="domain" description="Mechanosensitive ion channel transmembrane helices 2/3" evidence="11">
    <location>
        <begin position="131"/>
        <end position="167"/>
    </location>
</feature>
<feature type="transmembrane region" description="Helical" evidence="8">
    <location>
        <begin position="12"/>
        <end position="31"/>
    </location>
</feature>
<feature type="transmembrane region" description="Helical" evidence="8">
    <location>
        <begin position="116"/>
        <end position="141"/>
    </location>
</feature>
<dbReference type="InterPro" id="IPR049278">
    <property type="entry name" value="MS_channel_C"/>
</dbReference>
<evidence type="ECO:0000259" key="10">
    <source>
        <dbReference type="Pfam" id="PF21082"/>
    </source>
</evidence>
<dbReference type="InterPro" id="IPR006685">
    <property type="entry name" value="MscS_channel_2nd"/>
</dbReference>
<dbReference type="InterPro" id="IPR011066">
    <property type="entry name" value="MscS_channel_C_sf"/>
</dbReference>
<dbReference type="PANTHER" id="PTHR30566">
    <property type="entry name" value="YNAI-RELATED MECHANOSENSITIVE ION CHANNEL"/>
    <property type="match status" value="1"/>
</dbReference>
<dbReference type="InterPro" id="IPR010920">
    <property type="entry name" value="LSM_dom_sf"/>
</dbReference>
<dbReference type="GO" id="GO:0055085">
    <property type="term" value="P:transmembrane transport"/>
    <property type="evidence" value="ECO:0007669"/>
    <property type="project" value="InterPro"/>
</dbReference>
<name>A0A543J0L3_9ACTN</name>
<dbReference type="InterPro" id="IPR011014">
    <property type="entry name" value="MscS_channel_TM-2"/>
</dbReference>
<dbReference type="Gene3D" id="2.30.30.60">
    <property type="match status" value="1"/>
</dbReference>
<dbReference type="RefSeq" id="WP_142260252.1">
    <property type="nucleotide sequence ID" value="NZ_BMPV01000001.1"/>
</dbReference>
<dbReference type="OrthoDB" id="9775207at2"/>
<keyword evidence="13" id="KW-1185">Reference proteome</keyword>
<evidence type="ECO:0000256" key="3">
    <source>
        <dbReference type="ARBA" id="ARBA00022475"/>
    </source>
</evidence>
<feature type="transmembrane region" description="Helical" evidence="8">
    <location>
        <begin position="82"/>
        <end position="104"/>
    </location>
</feature>
<dbReference type="Gene3D" id="3.30.70.100">
    <property type="match status" value="1"/>
</dbReference>
<evidence type="ECO:0000256" key="5">
    <source>
        <dbReference type="ARBA" id="ARBA00022989"/>
    </source>
</evidence>
<evidence type="ECO:0000256" key="6">
    <source>
        <dbReference type="ARBA" id="ARBA00023136"/>
    </source>
</evidence>
<feature type="transmembrane region" description="Helical" evidence="8">
    <location>
        <begin position="147"/>
        <end position="166"/>
    </location>
</feature>
<dbReference type="Pfam" id="PF21088">
    <property type="entry name" value="MS_channel_1st"/>
    <property type="match status" value="1"/>
</dbReference>
<dbReference type="SUPFAM" id="SSF50182">
    <property type="entry name" value="Sm-like ribonucleoproteins"/>
    <property type="match status" value="1"/>
</dbReference>
<dbReference type="SUPFAM" id="SSF82861">
    <property type="entry name" value="Mechanosensitive channel protein MscS (YggB), transmembrane region"/>
    <property type="match status" value="1"/>
</dbReference>
<keyword evidence="6 8" id="KW-0472">Membrane</keyword>
<comment type="caution">
    <text evidence="12">The sequence shown here is derived from an EMBL/GenBank/DDBJ whole genome shotgun (WGS) entry which is preliminary data.</text>
</comment>
<keyword evidence="3" id="KW-1003">Cell membrane</keyword>
<evidence type="ECO:0000256" key="2">
    <source>
        <dbReference type="ARBA" id="ARBA00008017"/>
    </source>
</evidence>
<proteinExistence type="inferred from homology"/>
<comment type="similarity">
    <text evidence="2">Belongs to the MscS (TC 1.A.23) family.</text>
</comment>
<evidence type="ECO:0000313" key="13">
    <source>
        <dbReference type="Proteomes" id="UP000319213"/>
    </source>
</evidence>
<dbReference type="Gene3D" id="1.10.287.1260">
    <property type="match status" value="1"/>
</dbReference>
<dbReference type="InterPro" id="IPR049142">
    <property type="entry name" value="MS_channel_1st"/>
</dbReference>
<evidence type="ECO:0000313" key="12">
    <source>
        <dbReference type="EMBL" id="TQM76359.1"/>
    </source>
</evidence>
<dbReference type="InterPro" id="IPR023408">
    <property type="entry name" value="MscS_beta-dom_sf"/>
</dbReference>
<dbReference type="SUPFAM" id="SSF82689">
    <property type="entry name" value="Mechanosensitive channel protein MscS (YggB), C-terminal domain"/>
    <property type="match status" value="1"/>
</dbReference>
<evidence type="ECO:0000256" key="7">
    <source>
        <dbReference type="SAM" id="MobiDB-lite"/>
    </source>
</evidence>
<accession>A0A543J0L3</accession>
<evidence type="ECO:0000256" key="4">
    <source>
        <dbReference type="ARBA" id="ARBA00022692"/>
    </source>
</evidence>
<protein>
    <submittedName>
        <fullName evidence="12">Small-conductance mechanosensitive channel</fullName>
    </submittedName>
</protein>
<feature type="transmembrane region" description="Helical" evidence="8">
    <location>
        <begin position="52"/>
        <end position="70"/>
    </location>
</feature>